<dbReference type="EMBL" id="JANJYI010000004">
    <property type="protein sequence ID" value="KAK2653408.1"/>
    <property type="molecule type" value="Genomic_DNA"/>
</dbReference>
<organism evidence="1 2">
    <name type="scientific">Dipteronia dyeriana</name>
    <dbReference type="NCBI Taxonomy" id="168575"/>
    <lineage>
        <taxon>Eukaryota</taxon>
        <taxon>Viridiplantae</taxon>
        <taxon>Streptophyta</taxon>
        <taxon>Embryophyta</taxon>
        <taxon>Tracheophyta</taxon>
        <taxon>Spermatophyta</taxon>
        <taxon>Magnoliopsida</taxon>
        <taxon>eudicotyledons</taxon>
        <taxon>Gunneridae</taxon>
        <taxon>Pentapetalae</taxon>
        <taxon>rosids</taxon>
        <taxon>malvids</taxon>
        <taxon>Sapindales</taxon>
        <taxon>Sapindaceae</taxon>
        <taxon>Hippocastanoideae</taxon>
        <taxon>Acereae</taxon>
        <taxon>Dipteronia</taxon>
    </lineage>
</organism>
<proteinExistence type="predicted"/>
<protein>
    <recommendedName>
        <fullName evidence="3">DUF4283 domain-containing protein</fullName>
    </recommendedName>
</protein>
<reference evidence="1" key="1">
    <citation type="journal article" date="2023" name="Plant J.">
        <title>Genome sequences and population genomics provide insights into the demographic history, inbreeding, and mutation load of two 'living fossil' tree species of Dipteronia.</title>
        <authorList>
            <person name="Feng Y."/>
            <person name="Comes H.P."/>
            <person name="Chen J."/>
            <person name="Zhu S."/>
            <person name="Lu R."/>
            <person name="Zhang X."/>
            <person name="Li P."/>
            <person name="Qiu J."/>
            <person name="Olsen K.M."/>
            <person name="Qiu Y."/>
        </authorList>
    </citation>
    <scope>NUCLEOTIDE SEQUENCE</scope>
    <source>
        <strain evidence="1">KIB01</strain>
    </source>
</reference>
<dbReference type="Proteomes" id="UP001280121">
    <property type="component" value="Unassembled WGS sequence"/>
</dbReference>
<accession>A0AAD9X683</accession>
<evidence type="ECO:0008006" key="3">
    <source>
        <dbReference type="Google" id="ProtNLM"/>
    </source>
</evidence>
<name>A0AAD9X683_9ROSI</name>
<comment type="caution">
    <text evidence="1">The sequence shown here is derived from an EMBL/GenBank/DDBJ whole genome shotgun (WGS) entry which is preliminary data.</text>
</comment>
<dbReference type="AlphaFoldDB" id="A0AAD9X683"/>
<evidence type="ECO:0000313" key="1">
    <source>
        <dbReference type="EMBL" id="KAK2653408.1"/>
    </source>
</evidence>
<gene>
    <name evidence="1" type="ORF">Ddye_013264</name>
</gene>
<keyword evidence="2" id="KW-1185">Reference proteome</keyword>
<evidence type="ECO:0000313" key="2">
    <source>
        <dbReference type="Proteomes" id="UP001280121"/>
    </source>
</evidence>
<sequence>MMHSQAFFPEFGGQWKALILKLFRGIPFHSHSRVLVIEGKFCRRPWCFDRALLVLEEPIEKGDIHGMSFNRMAFWVQIRNVPLICMTVEISRFLGEMIREVRKLIQGNPGIVLGSISGFE</sequence>